<feature type="transmembrane region" description="Helical" evidence="7">
    <location>
        <begin position="175"/>
        <end position="200"/>
    </location>
</feature>
<evidence type="ECO:0000259" key="8">
    <source>
        <dbReference type="Pfam" id="PF06808"/>
    </source>
</evidence>
<feature type="transmembrane region" description="Helical" evidence="7">
    <location>
        <begin position="410"/>
        <end position="434"/>
    </location>
</feature>
<comment type="subcellular location">
    <subcellularLocation>
        <location evidence="1">Cell inner membrane</location>
        <topology evidence="1">Multi-pass membrane protein</topology>
    </subcellularLocation>
</comment>
<evidence type="ECO:0000256" key="6">
    <source>
        <dbReference type="ARBA" id="ARBA00023136"/>
    </source>
</evidence>
<keyword evidence="5 7" id="KW-1133">Transmembrane helix</keyword>
<dbReference type="AlphaFoldDB" id="A0A5K7Z4E8"/>
<dbReference type="GO" id="GO:0005886">
    <property type="term" value="C:plasma membrane"/>
    <property type="evidence" value="ECO:0007669"/>
    <property type="project" value="UniProtKB-SubCell"/>
</dbReference>
<feature type="transmembrane region" description="Helical" evidence="7">
    <location>
        <begin position="142"/>
        <end position="169"/>
    </location>
</feature>
<feature type="transmembrane region" description="Helical" evidence="7">
    <location>
        <begin position="97"/>
        <end position="130"/>
    </location>
</feature>
<proteinExistence type="predicted"/>
<sequence length="439" mass="46821">MMDPLLAVLVSIPLVLLLLALGIPVFASLGVAGFLGCAAISGMDMALIQLKVFPYVQSASYLLVVVPLFVIMGHFAFKAGIGKDVYLIGRAWFSRFPAGLGVATIVGSAGFAACSGSSVATAATMGAVAVPEMREQGYDPKLACGIVAAGGVLGILIPPSVILVFYGVITDTSVGSMLIAGVIPGFISVLIYILGLTMLSRIEPTLAPKPVSVSWGERFRCLKHGLGAFLLFLIVVGGIYIGWFTPTEAAAVGAFVSFMAMIVRRKQLEETFWDALKECFISTLRTSCMVFIVIVGAGLYSFFLTLAQVPQMVSAWVATLPVPPLMVVGLFLLLYIPLGMLLDSFSLLLVTLPIMFPVVVDQMGFSALWFGILSTKLCEVGLISPPVGLNVYVLAGVVRDVPLADIFKGCLWFVFFELVAALVLFSIPSLSYWLPMTMR</sequence>
<dbReference type="InterPro" id="IPR010656">
    <property type="entry name" value="DctM"/>
</dbReference>
<evidence type="ECO:0000256" key="4">
    <source>
        <dbReference type="ARBA" id="ARBA00022692"/>
    </source>
</evidence>
<feature type="transmembrane region" description="Helical" evidence="7">
    <location>
        <begin position="341"/>
        <end position="360"/>
    </location>
</feature>
<evidence type="ECO:0000256" key="3">
    <source>
        <dbReference type="ARBA" id="ARBA00022519"/>
    </source>
</evidence>
<keyword evidence="4 7" id="KW-0812">Transmembrane</keyword>
<evidence type="ECO:0000256" key="5">
    <source>
        <dbReference type="ARBA" id="ARBA00022989"/>
    </source>
</evidence>
<dbReference type="GO" id="GO:0022857">
    <property type="term" value="F:transmembrane transporter activity"/>
    <property type="evidence" value="ECO:0007669"/>
    <property type="project" value="TreeGrafter"/>
</dbReference>
<feature type="transmembrane region" description="Helical" evidence="7">
    <location>
        <begin position="221"/>
        <end position="243"/>
    </location>
</feature>
<evidence type="ECO:0000256" key="7">
    <source>
        <dbReference type="SAM" id="Phobius"/>
    </source>
</evidence>
<dbReference type="PANTHER" id="PTHR33362">
    <property type="entry name" value="SIALIC ACID TRAP TRANSPORTER PERMEASE PROTEIN SIAT-RELATED"/>
    <property type="match status" value="1"/>
</dbReference>
<dbReference type="Proteomes" id="UP000427906">
    <property type="component" value="Chromosome"/>
</dbReference>
<keyword evidence="6 7" id="KW-0472">Membrane</keyword>
<dbReference type="PIRSF" id="PIRSF006066">
    <property type="entry name" value="HI0050"/>
    <property type="match status" value="1"/>
</dbReference>
<organism evidence="9 10">
    <name type="scientific">Desulfosarcina alkanivorans</name>
    <dbReference type="NCBI Taxonomy" id="571177"/>
    <lineage>
        <taxon>Bacteria</taxon>
        <taxon>Pseudomonadati</taxon>
        <taxon>Thermodesulfobacteriota</taxon>
        <taxon>Desulfobacteria</taxon>
        <taxon>Desulfobacterales</taxon>
        <taxon>Desulfosarcinaceae</taxon>
        <taxon>Desulfosarcina</taxon>
    </lineage>
</organism>
<dbReference type="EMBL" id="AP021874">
    <property type="protein sequence ID" value="BBO71487.1"/>
    <property type="molecule type" value="Genomic_DNA"/>
</dbReference>
<feature type="transmembrane region" description="Helical" evidence="7">
    <location>
        <begin position="32"/>
        <end position="52"/>
    </location>
</feature>
<evidence type="ECO:0000256" key="1">
    <source>
        <dbReference type="ARBA" id="ARBA00004429"/>
    </source>
</evidence>
<dbReference type="KEGG" id="dalk:DSCA_54170"/>
<accession>A0A5K7Z4E8</accession>
<evidence type="ECO:0000313" key="9">
    <source>
        <dbReference type="EMBL" id="BBO71487.1"/>
    </source>
</evidence>
<keyword evidence="3" id="KW-0997">Cell inner membrane</keyword>
<feature type="transmembrane region" description="Helical" evidence="7">
    <location>
        <begin position="380"/>
        <end position="398"/>
    </location>
</feature>
<dbReference type="InterPro" id="IPR004681">
    <property type="entry name" value="TRAP_DctM"/>
</dbReference>
<gene>
    <name evidence="9" type="ORF">DSCA_54170</name>
</gene>
<evidence type="ECO:0000313" key="10">
    <source>
        <dbReference type="Proteomes" id="UP000427906"/>
    </source>
</evidence>
<dbReference type="PANTHER" id="PTHR33362:SF5">
    <property type="entry name" value="C4-DICARBOXYLATE TRAP TRANSPORTER LARGE PERMEASE PROTEIN DCTM"/>
    <property type="match status" value="1"/>
</dbReference>
<name>A0A5K7Z4E8_9BACT</name>
<keyword evidence="2" id="KW-1003">Cell membrane</keyword>
<protein>
    <submittedName>
        <fullName evidence="9">C4-dicarboxylate ABC transporter permease</fullName>
    </submittedName>
</protein>
<keyword evidence="10" id="KW-1185">Reference proteome</keyword>
<feature type="transmembrane region" description="Helical" evidence="7">
    <location>
        <begin position="286"/>
        <end position="307"/>
    </location>
</feature>
<feature type="transmembrane region" description="Helical" evidence="7">
    <location>
        <begin position="313"/>
        <end position="334"/>
    </location>
</feature>
<dbReference type="Pfam" id="PF06808">
    <property type="entry name" value="DctM"/>
    <property type="match status" value="1"/>
</dbReference>
<dbReference type="RefSeq" id="WP_197904674.1">
    <property type="nucleotide sequence ID" value="NZ_AP021874.1"/>
</dbReference>
<reference evidence="9 10" key="1">
    <citation type="submission" date="2019-11" db="EMBL/GenBank/DDBJ databases">
        <title>Comparative genomics of hydrocarbon-degrading Desulfosarcina strains.</title>
        <authorList>
            <person name="Watanabe M."/>
            <person name="Kojima H."/>
            <person name="Fukui M."/>
        </authorList>
    </citation>
    <scope>NUCLEOTIDE SEQUENCE [LARGE SCALE GENOMIC DNA]</scope>
    <source>
        <strain evidence="9 10">PL12</strain>
    </source>
</reference>
<feature type="domain" description="TRAP C4-dicarboxylate transport system permease DctM subunit" evidence="8">
    <location>
        <begin position="14"/>
        <end position="428"/>
    </location>
</feature>
<evidence type="ECO:0000256" key="2">
    <source>
        <dbReference type="ARBA" id="ARBA00022475"/>
    </source>
</evidence>
<feature type="transmembrane region" description="Helical" evidence="7">
    <location>
        <begin position="59"/>
        <end position="77"/>
    </location>
</feature>